<dbReference type="PANTHER" id="PTHR10098">
    <property type="entry name" value="RAPSYN-RELATED"/>
    <property type="match status" value="1"/>
</dbReference>
<protein>
    <recommendedName>
        <fullName evidence="2">CHAT domain-containing protein</fullName>
    </recommendedName>
</protein>
<dbReference type="STRING" id="1435349.PW52_10900"/>
<dbReference type="RefSeq" id="WP_044632982.1">
    <property type="nucleotide sequence ID" value="NZ_JTDW01000007.1"/>
</dbReference>
<dbReference type="PANTHER" id="PTHR10098:SF108">
    <property type="entry name" value="TETRATRICOPEPTIDE REPEAT PROTEIN 28"/>
    <property type="match status" value="1"/>
</dbReference>
<dbReference type="Proteomes" id="UP000032578">
    <property type="component" value="Unassembled WGS sequence"/>
</dbReference>
<dbReference type="PATRIC" id="fig|1435349.4.peg.3173"/>
<evidence type="ECO:0000256" key="1">
    <source>
        <dbReference type="SAM" id="Phobius"/>
    </source>
</evidence>
<dbReference type="Gene3D" id="1.25.40.10">
    <property type="entry name" value="Tetratricopeptide repeat domain"/>
    <property type="match status" value="1"/>
</dbReference>
<gene>
    <name evidence="3" type="ORF">PW52_10900</name>
</gene>
<reference evidence="3 4" key="1">
    <citation type="submission" date="2014-11" db="EMBL/GenBank/DDBJ databases">
        <title>Tamlana sedimentorum sp. nov., isolated from shallow sand sediments of the Sea of Japan.</title>
        <authorList>
            <person name="Romanenko L.A."/>
        </authorList>
    </citation>
    <scope>NUCLEOTIDE SEQUENCE [LARGE SCALE GENOMIC DNA]</scope>
    <source>
        <strain evidence="3 4">JCM 19808</strain>
    </source>
</reference>
<keyword evidence="1" id="KW-0472">Membrane</keyword>
<proteinExistence type="predicted"/>
<name>A0A0D7W7T0_9FLAO</name>
<comment type="caution">
    <text evidence="3">The sequence shown here is derived from an EMBL/GenBank/DDBJ whole genome shotgun (WGS) entry which is preliminary data.</text>
</comment>
<dbReference type="SUPFAM" id="SSF48452">
    <property type="entry name" value="TPR-like"/>
    <property type="match status" value="1"/>
</dbReference>
<sequence length="853" mass="98058">MKKLHFLLFLISPFLFSQNLEERIYAASETFIANKTEAELIKLTEKEQHYKSRIKSKDEQLALVFLQCHKGFYLKETGRLTTSILSYEEASKRFFNNELSVISNFDIIESCLKPLGNLYIQINDYTNAISTINHYILLAKNQQNTKHQNSGYINLAILYQTLGKHNTALQTLELATLKPIKNNKQWQLIHQLKIKSFIALNNFKTAQALNNQLQSNFEKHKNNYAIALKLNNIPLAISEFKKAKALIKKEQVSARYLAKFYFEEAQLHVLNQNNTSAKLSLQHALDFLLPNHNKLKLPNTKSLYAENTFIDIFDLFASIETNISKALNYLDLSFYVSRLLQEKSTSQENKIQHQASNRLRSETCIHFLYNRFKNSGDKKNIIAALQYAESNKSGVLKKIATKKLRLQEFPNDSLLITEFKLLAEQERLTSELIQAEIKNSDTQKINTLSTALNSVSVELKRLQPSINEKYENYKTNKFSLEELQNLLHKDEATCLEFFFGNRAIYLFKITKNDINLDKIELDETVLNQIKNFIHLFDNASIINNNLANFSINAFRLFQLLKLERIESKNVVIIPDGLLNFVPFEALLTKKTESTLYQNMPFLVTQHNIAYNSSAVFYTQNIKPKTNKNVLGVFPVFENENQALPYSLNEATHIKEHFKGDYLIKQAATKQAFLNRVEHFGIIHLSTHASSGNFSLPANISFIDDTLFLNELYTLNLNPDLVILSACETGIGKLYKGAGAMSIARGFQYAGAENLLFSLWQINDLSTSQMMQLFYKSYKNSKSAFQANVFSKRSYLNSETISNAKKSPYYWSAFVYYGQLDNPIKNNNLIYVIIGSLISLFIVFLRRKLKRHAA</sequence>
<evidence type="ECO:0000313" key="3">
    <source>
        <dbReference type="EMBL" id="KJD35181.1"/>
    </source>
</evidence>
<accession>A0A0D7W7T0</accession>
<keyword evidence="1" id="KW-1133">Transmembrane helix</keyword>
<evidence type="ECO:0000259" key="2">
    <source>
        <dbReference type="Pfam" id="PF12770"/>
    </source>
</evidence>
<keyword evidence="1" id="KW-0812">Transmembrane</keyword>
<dbReference type="InterPro" id="IPR024983">
    <property type="entry name" value="CHAT_dom"/>
</dbReference>
<feature type="transmembrane region" description="Helical" evidence="1">
    <location>
        <begin position="828"/>
        <end position="844"/>
    </location>
</feature>
<keyword evidence="4" id="KW-1185">Reference proteome</keyword>
<dbReference type="InterPro" id="IPR011990">
    <property type="entry name" value="TPR-like_helical_dom_sf"/>
</dbReference>
<dbReference type="EMBL" id="JTDW01000007">
    <property type="protein sequence ID" value="KJD35181.1"/>
    <property type="molecule type" value="Genomic_DNA"/>
</dbReference>
<dbReference type="Pfam" id="PF12770">
    <property type="entry name" value="CHAT"/>
    <property type="match status" value="1"/>
</dbReference>
<evidence type="ECO:0000313" key="4">
    <source>
        <dbReference type="Proteomes" id="UP000032578"/>
    </source>
</evidence>
<feature type="domain" description="CHAT" evidence="2">
    <location>
        <begin position="563"/>
        <end position="818"/>
    </location>
</feature>
<dbReference type="OrthoDB" id="9771112at2"/>
<organism evidence="3 4">
    <name type="scientific">Neotamlana sedimentorum</name>
    <dbReference type="NCBI Taxonomy" id="1435349"/>
    <lineage>
        <taxon>Bacteria</taxon>
        <taxon>Pseudomonadati</taxon>
        <taxon>Bacteroidota</taxon>
        <taxon>Flavobacteriia</taxon>
        <taxon>Flavobacteriales</taxon>
        <taxon>Flavobacteriaceae</taxon>
        <taxon>Neotamlana</taxon>
    </lineage>
</organism>
<dbReference type="AlphaFoldDB" id="A0A0D7W7T0"/>